<keyword evidence="6" id="KW-1185">Reference proteome</keyword>
<feature type="domain" description="Cell envelope-related transcriptional attenuator" evidence="4">
    <location>
        <begin position="205"/>
        <end position="406"/>
    </location>
</feature>
<dbReference type="AlphaFoldDB" id="A0A495Y2D9"/>
<evidence type="ECO:0000256" key="1">
    <source>
        <dbReference type="ARBA" id="ARBA00006068"/>
    </source>
</evidence>
<dbReference type="InterPro" id="IPR050922">
    <property type="entry name" value="LytR/CpsA/Psr_CW_biosynth"/>
</dbReference>
<evidence type="ECO:0000313" key="5">
    <source>
        <dbReference type="EMBL" id="RKT79186.1"/>
    </source>
</evidence>
<dbReference type="EMBL" id="RBXT01000001">
    <property type="protein sequence ID" value="RKT79186.1"/>
    <property type="molecule type" value="Genomic_DNA"/>
</dbReference>
<dbReference type="NCBIfam" id="TIGR00350">
    <property type="entry name" value="lytR_cpsA_psr"/>
    <property type="match status" value="1"/>
</dbReference>
<dbReference type="PANTHER" id="PTHR33392">
    <property type="entry name" value="POLYISOPRENYL-TEICHOIC ACID--PEPTIDOGLYCAN TEICHOIC ACID TRANSFERASE TAGU"/>
    <property type="match status" value="1"/>
</dbReference>
<keyword evidence="3" id="KW-0812">Transmembrane</keyword>
<feature type="compositionally biased region" description="Low complexity" evidence="2">
    <location>
        <begin position="489"/>
        <end position="516"/>
    </location>
</feature>
<evidence type="ECO:0000256" key="2">
    <source>
        <dbReference type="SAM" id="MobiDB-lite"/>
    </source>
</evidence>
<organism evidence="5 6">
    <name type="scientific">Terracoccus luteus</name>
    <dbReference type="NCBI Taxonomy" id="53356"/>
    <lineage>
        <taxon>Bacteria</taxon>
        <taxon>Bacillati</taxon>
        <taxon>Actinomycetota</taxon>
        <taxon>Actinomycetes</taxon>
        <taxon>Micrococcales</taxon>
        <taxon>Intrasporangiaceae</taxon>
        <taxon>Terracoccus</taxon>
    </lineage>
</organism>
<proteinExistence type="inferred from homology"/>
<dbReference type="Proteomes" id="UP000278440">
    <property type="component" value="Unassembled WGS sequence"/>
</dbReference>
<feature type="transmembrane region" description="Helical" evidence="3">
    <location>
        <begin position="92"/>
        <end position="113"/>
    </location>
</feature>
<dbReference type="RefSeq" id="WP_121033887.1">
    <property type="nucleotide sequence ID" value="NZ_RBXT01000001.1"/>
</dbReference>
<evidence type="ECO:0000256" key="3">
    <source>
        <dbReference type="SAM" id="Phobius"/>
    </source>
</evidence>
<feature type="region of interest" description="Disordered" evidence="2">
    <location>
        <begin position="480"/>
        <end position="530"/>
    </location>
</feature>
<evidence type="ECO:0000313" key="6">
    <source>
        <dbReference type="Proteomes" id="UP000278440"/>
    </source>
</evidence>
<dbReference type="InterPro" id="IPR004474">
    <property type="entry name" value="LytR_CpsA_psr"/>
</dbReference>
<reference evidence="5 6" key="1">
    <citation type="submission" date="2018-10" db="EMBL/GenBank/DDBJ databases">
        <title>Sequencing the genomes of 1000 actinobacteria strains.</title>
        <authorList>
            <person name="Klenk H.-P."/>
        </authorList>
    </citation>
    <scope>NUCLEOTIDE SEQUENCE [LARGE SCALE GENOMIC DNA]</scope>
    <source>
        <strain evidence="5 6">DSM 44267</strain>
    </source>
</reference>
<accession>A0A495Y2D9</accession>
<evidence type="ECO:0000259" key="4">
    <source>
        <dbReference type="Pfam" id="PF03816"/>
    </source>
</evidence>
<gene>
    <name evidence="5" type="ORF">DFJ68_2648</name>
</gene>
<dbReference type="Gene3D" id="3.40.630.190">
    <property type="entry name" value="LCP protein"/>
    <property type="match status" value="1"/>
</dbReference>
<dbReference type="Pfam" id="PF03816">
    <property type="entry name" value="LytR_cpsA_psr"/>
    <property type="match status" value="1"/>
</dbReference>
<comment type="caution">
    <text evidence="5">The sequence shown here is derived from an EMBL/GenBank/DDBJ whole genome shotgun (WGS) entry which is preliminary data.</text>
</comment>
<name>A0A495Y2D9_9MICO</name>
<protein>
    <submittedName>
        <fullName evidence="5">LytR family transcriptional attenuator</fullName>
    </submittedName>
</protein>
<feature type="transmembrane region" description="Helical" evidence="3">
    <location>
        <begin position="52"/>
        <end position="72"/>
    </location>
</feature>
<feature type="region of interest" description="Disordered" evidence="2">
    <location>
        <begin position="1"/>
        <end position="22"/>
    </location>
</feature>
<dbReference type="OrthoDB" id="3573673at2"/>
<feature type="transmembrane region" description="Helical" evidence="3">
    <location>
        <begin position="125"/>
        <end position="144"/>
    </location>
</feature>
<comment type="similarity">
    <text evidence="1">Belongs to the LytR/CpsA/Psr (LCP) family.</text>
</comment>
<keyword evidence="3" id="KW-0472">Membrane</keyword>
<dbReference type="PANTHER" id="PTHR33392:SF6">
    <property type="entry name" value="POLYISOPRENYL-TEICHOIC ACID--PEPTIDOGLYCAN TEICHOIC ACID TRANSFERASE TAGU"/>
    <property type="match status" value="1"/>
</dbReference>
<sequence>MTDHEAPTEERSPGRGSQRDRRRADFRRAIGLTALGTVLPGAGLTQTRNRRLGWVLLGVTLVGIVVLTYLVLTKGLTDTALGVVSRSSNLQLLVVGFVVVGVLWCASIVLTAVRARPRRLDRSHTRWLAAFTTVMVLVIATFSYKAAEYATITKDTVAGIFTGKNDATGGPDLNPDEGEDPWANTPRVNVLLLGSDAGVGREGTRTDSMVVASIDTKTGRTALISLPRNLENAPLPADSPLRGLYPSGIYGSPVCIRAQTNASDRCTLNAIWTETDQYRQDHPSAFKGEAVPGRDETRDVISEILGLRIDHTVVIDLKGFEQLIDAMGGLDVNVKLSGNDTKLPIGGHLNEVTGRMEGTVLGYFEPGLQHLDGSRALWYARTRAADSDSYRQARQRCVVQAIVQQVNPASMVAKYADIARIAKDNIYTDISSDSLPAYVDLVQRVQRAKITSVALTSTQKIYSSNPDYDRVRALVKKAITTPPAPKPSPSTSSGSSSSSSSTPTGSATAPSGSATTELTPEQKAEAYNAC</sequence>
<keyword evidence="3" id="KW-1133">Transmembrane helix</keyword>